<dbReference type="Proteomes" id="UP000294850">
    <property type="component" value="Unassembled WGS sequence"/>
</dbReference>
<feature type="compositionally biased region" description="Basic and acidic residues" evidence="1">
    <location>
        <begin position="74"/>
        <end position="86"/>
    </location>
</feature>
<dbReference type="Gene3D" id="1.10.10.60">
    <property type="entry name" value="Homeodomain-like"/>
    <property type="match status" value="1"/>
</dbReference>
<organism evidence="2 3">
    <name type="scientific">Dyadobacter psychrotolerans</name>
    <dbReference type="NCBI Taxonomy" id="2541721"/>
    <lineage>
        <taxon>Bacteria</taxon>
        <taxon>Pseudomonadati</taxon>
        <taxon>Bacteroidota</taxon>
        <taxon>Cytophagia</taxon>
        <taxon>Cytophagales</taxon>
        <taxon>Spirosomataceae</taxon>
        <taxon>Dyadobacter</taxon>
    </lineage>
</organism>
<protein>
    <recommendedName>
        <fullName evidence="4">Transposase</fullName>
    </recommendedName>
</protein>
<dbReference type="SUPFAM" id="SSF46689">
    <property type="entry name" value="Homeodomain-like"/>
    <property type="match status" value="1"/>
</dbReference>
<feature type="non-terminal residue" evidence="2">
    <location>
        <position position="86"/>
    </location>
</feature>
<keyword evidence="3" id="KW-1185">Reference proteome</keyword>
<dbReference type="GO" id="GO:0004803">
    <property type="term" value="F:transposase activity"/>
    <property type="evidence" value="ECO:0007669"/>
    <property type="project" value="InterPro"/>
</dbReference>
<proteinExistence type="predicted"/>
<dbReference type="EMBL" id="SMFL01000022">
    <property type="protein sequence ID" value="TDE09041.1"/>
    <property type="molecule type" value="Genomic_DNA"/>
</dbReference>
<evidence type="ECO:0008006" key="4">
    <source>
        <dbReference type="Google" id="ProtNLM"/>
    </source>
</evidence>
<evidence type="ECO:0000313" key="2">
    <source>
        <dbReference type="EMBL" id="TDE09041.1"/>
    </source>
</evidence>
<accession>A0A4R5DB53</accession>
<sequence length="86" mass="9899">MDNEKKSKARRNYEPDFKAEILKMLISGKKVSEISETFGIAENLLYRWKTLSTMKTKTKTNESEGSSKLVAENAKLRAENERLKTD</sequence>
<dbReference type="AlphaFoldDB" id="A0A4R5DB53"/>
<evidence type="ECO:0000313" key="3">
    <source>
        <dbReference type="Proteomes" id="UP000294850"/>
    </source>
</evidence>
<comment type="caution">
    <text evidence="2">The sequence shown here is derived from an EMBL/GenBank/DDBJ whole genome shotgun (WGS) entry which is preliminary data.</text>
</comment>
<dbReference type="GO" id="GO:0003677">
    <property type="term" value="F:DNA binding"/>
    <property type="evidence" value="ECO:0007669"/>
    <property type="project" value="InterPro"/>
</dbReference>
<gene>
    <name evidence="2" type="ORF">E0F88_31660</name>
</gene>
<feature type="region of interest" description="Disordered" evidence="1">
    <location>
        <begin position="57"/>
        <end position="86"/>
    </location>
</feature>
<dbReference type="RefSeq" id="WP_165940213.1">
    <property type="nucleotide sequence ID" value="NZ_SMFL01000022.1"/>
</dbReference>
<dbReference type="InterPro" id="IPR009057">
    <property type="entry name" value="Homeodomain-like_sf"/>
</dbReference>
<dbReference type="InterPro" id="IPR002514">
    <property type="entry name" value="Transposase_8"/>
</dbReference>
<dbReference type="GO" id="GO:0006313">
    <property type="term" value="P:DNA transposition"/>
    <property type="evidence" value="ECO:0007669"/>
    <property type="project" value="InterPro"/>
</dbReference>
<dbReference type="Pfam" id="PF01527">
    <property type="entry name" value="HTH_Tnp_1"/>
    <property type="match status" value="1"/>
</dbReference>
<reference evidence="2 3" key="1">
    <citation type="submission" date="2019-03" db="EMBL/GenBank/DDBJ databases">
        <title>Dyadobacter AR-3-6 sp. nov., isolated from arctic soil.</title>
        <authorList>
            <person name="Chaudhary D.K."/>
        </authorList>
    </citation>
    <scope>NUCLEOTIDE SEQUENCE [LARGE SCALE GENOMIC DNA]</scope>
    <source>
        <strain evidence="2 3">AR-3-6</strain>
    </source>
</reference>
<evidence type="ECO:0000256" key="1">
    <source>
        <dbReference type="SAM" id="MobiDB-lite"/>
    </source>
</evidence>
<name>A0A4R5DB53_9BACT</name>